<comment type="caution">
    <text evidence="5">The sequence shown here is derived from an EMBL/GenBank/DDBJ whole genome shotgun (WGS) entry which is preliminary data.</text>
</comment>
<keyword evidence="1" id="KW-0805">Transcription regulation</keyword>
<dbReference type="InterPro" id="IPR036388">
    <property type="entry name" value="WH-like_DNA-bd_sf"/>
</dbReference>
<dbReference type="PRINTS" id="PR00038">
    <property type="entry name" value="HTHLUXR"/>
</dbReference>
<dbReference type="EMBL" id="LGAP01000024">
    <property type="protein sequence ID" value="KOF14677.1"/>
    <property type="molecule type" value="Genomic_DNA"/>
</dbReference>
<dbReference type="InterPro" id="IPR005143">
    <property type="entry name" value="TF_LuxR_autoind-bd_dom"/>
</dbReference>
<dbReference type="InterPro" id="IPR000792">
    <property type="entry name" value="Tscrpt_reg_LuxR_C"/>
</dbReference>
<dbReference type="AlphaFoldDB" id="A0A0L8BJ60"/>
<dbReference type="Gene3D" id="1.10.10.10">
    <property type="entry name" value="Winged helix-like DNA-binding domain superfamily/Winged helix DNA-binding domain"/>
    <property type="match status" value="1"/>
</dbReference>
<dbReference type="Pfam" id="PF03472">
    <property type="entry name" value="Autoind_bind"/>
    <property type="match status" value="1"/>
</dbReference>
<dbReference type="InterPro" id="IPR016032">
    <property type="entry name" value="Sig_transdc_resp-reg_C-effctor"/>
</dbReference>
<dbReference type="Gene3D" id="3.30.450.80">
    <property type="entry name" value="Transcription factor LuxR-like, autoinducer-binding domain"/>
    <property type="match status" value="1"/>
</dbReference>
<dbReference type="GO" id="GO:0003677">
    <property type="term" value="F:DNA binding"/>
    <property type="evidence" value="ECO:0007669"/>
    <property type="project" value="UniProtKB-KW"/>
</dbReference>
<keyword evidence="2" id="KW-0238">DNA-binding</keyword>
<dbReference type="RefSeq" id="WP_053251687.1">
    <property type="nucleotide sequence ID" value="NZ_LGAP01000024.1"/>
</dbReference>
<evidence type="ECO:0000259" key="4">
    <source>
        <dbReference type="PROSITE" id="PS50043"/>
    </source>
</evidence>
<reference evidence="6" key="1">
    <citation type="submission" date="2015-07" db="EMBL/GenBank/DDBJ databases">
        <title>Whole genome sequence of an Ensifer adhaerens strain isolated from a cave pool in the Wind Cave National Park.</title>
        <authorList>
            <person name="Eng W.W.H."/>
            <person name="Gan H.M."/>
            <person name="Barton H.A."/>
            <person name="Savka M.A."/>
        </authorList>
    </citation>
    <scope>NUCLEOTIDE SEQUENCE [LARGE SCALE GENOMIC DNA]</scope>
    <source>
        <strain evidence="6">SD006</strain>
    </source>
</reference>
<accession>A0A0L8BJ60</accession>
<sequence length="246" mass="28652">MNITLLVQFLALIEEMKTREEIVPEFERLLDRCGFDFYGVVRQPKPHENPLRLLLAGRWPEGWPQIYIRKKYVVIDPTIRYLGHAQRGFRWRDTLFAFRSDPHRKRMESMMIEGRNHGLHDGYIFPVHGRRGLLGNLTVGGRVVDLSPVEISLFDQIAKRLFWKLLELTDPEISAELASRVEVQMTRREMEALNYLADGMTSNDISKVLDISSHTVDWYMNGIQEKLKGKNRHHVVAIAFRLGLIS</sequence>
<dbReference type="OrthoDB" id="3170288at2"/>
<dbReference type="SUPFAM" id="SSF46894">
    <property type="entry name" value="C-terminal effector domain of the bipartite response regulators"/>
    <property type="match status" value="1"/>
</dbReference>
<proteinExistence type="predicted"/>
<evidence type="ECO:0000313" key="5">
    <source>
        <dbReference type="EMBL" id="KOF14677.1"/>
    </source>
</evidence>
<dbReference type="PROSITE" id="PS50043">
    <property type="entry name" value="HTH_LUXR_2"/>
    <property type="match status" value="1"/>
</dbReference>
<protein>
    <submittedName>
        <fullName evidence="5">LuxR family transcriptional regulator</fullName>
    </submittedName>
</protein>
<dbReference type="SMART" id="SM00421">
    <property type="entry name" value="HTH_LUXR"/>
    <property type="match status" value="1"/>
</dbReference>
<dbReference type="GO" id="GO:0006355">
    <property type="term" value="P:regulation of DNA-templated transcription"/>
    <property type="evidence" value="ECO:0007669"/>
    <property type="project" value="InterPro"/>
</dbReference>
<gene>
    <name evidence="5" type="ORF">AC244_25935</name>
</gene>
<dbReference type="InterPro" id="IPR036693">
    <property type="entry name" value="TF_LuxR_autoind-bd_dom_sf"/>
</dbReference>
<dbReference type="SUPFAM" id="SSF75516">
    <property type="entry name" value="Pheromone-binding domain of LuxR-like quorum-sensing transcription factors"/>
    <property type="match status" value="1"/>
</dbReference>
<dbReference type="Pfam" id="PF00196">
    <property type="entry name" value="GerE"/>
    <property type="match status" value="1"/>
</dbReference>
<evidence type="ECO:0000256" key="1">
    <source>
        <dbReference type="ARBA" id="ARBA00023015"/>
    </source>
</evidence>
<dbReference type="PATRIC" id="fig|106592.7.peg.3952"/>
<evidence type="ECO:0000256" key="2">
    <source>
        <dbReference type="ARBA" id="ARBA00023125"/>
    </source>
</evidence>
<organism evidence="5 6">
    <name type="scientific">Ensifer adhaerens</name>
    <name type="common">Sinorhizobium morelense</name>
    <dbReference type="NCBI Taxonomy" id="106592"/>
    <lineage>
        <taxon>Bacteria</taxon>
        <taxon>Pseudomonadati</taxon>
        <taxon>Pseudomonadota</taxon>
        <taxon>Alphaproteobacteria</taxon>
        <taxon>Hyphomicrobiales</taxon>
        <taxon>Rhizobiaceae</taxon>
        <taxon>Sinorhizobium/Ensifer group</taxon>
        <taxon>Ensifer</taxon>
    </lineage>
</organism>
<dbReference type="PANTHER" id="PTHR44688">
    <property type="entry name" value="DNA-BINDING TRANSCRIPTIONAL ACTIVATOR DEVR_DOSR"/>
    <property type="match status" value="1"/>
</dbReference>
<evidence type="ECO:0000313" key="6">
    <source>
        <dbReference type="Proteomes" id="UP000037425"/>
    </source>
</evidence>
<evidence type="ECO:0000256" key="3">
    <source>
        <dbReference type="ARBA" id="ARBA00023163"/>
    </source>
</evidence>
<name>A0A0L8BJ60_ENSAD</name>
<dbReference type="CDD" id="cd06170">
    <property type="entry name" value="LuxR_C_like"/>
    <property type="match status" value="1"/>
</dbReference>
<keyword evidence="3" id="KW-0804">Transcription</keyword>
<feature type="domain" description="HTH luxR-type" evidence="4">
    <location>
        <begin position="178"/>
        <end position="243"/>
    </location>
</feature>
<dbReference type="PANTHER" id="PTHR44688:SF16">
    <property type="entry name" value="DNA-BINDING TRANSCRIPTIONAL ACTIVATOR DEVR_DOSR"/>
    <property type="match status" value="1"/>
</dbReference>
<dbReference type="Proteomes" id="UP000037425">
    <property type="component" value="Unassembled WGS sequence"/>
</dbReference>